<feature type="transmembrane region" description="Helical" evidence="5">
    <location>
        <begin position="381"/>
        <end position="400"/>
    </location>
</feature>
<dbReference type="AlphaFoldDB" id="A0A0E2LRB1"/>
<keyword evidence="3 5" id="KW-1133">Transmembrane helix</keyword>
<evidence type="ECO:0000256" key="3">
    <source>
        <dbReference type="ARBA" id="ARBA00022989"/>
    </source>
</evidence>
<reference evidence="7 8" key="1">
    <citation type="submission" date="2013-06" db="EMBL/GenBank/DDBJ databases">
        <authorList>
            <person name="Weinstock G."/>
            <person name="Sodergren E."/>
            <person name="Lobos E.A."/>
            <person name="Fulton L."/>
            <person name="Fulton R."/>
            <person name="Courtney L."/>
            <person name="Fronick C."/>
            <person name="O'Laughlin M."/>
            <person name="Godfrey J."/>
            <person name="Wilson R.M."/>
            <person name="Miner T."/>
            <person name="Farmer C."/>
            <person name="Delehaunty K."/>
            <person name="Cordes M."/>
            <person name="Minx P."/>
            <person name="Tomlinson C."/>
            <person name="Chen J."/>
            <person name="Wollam A."/>
            <person name="Pepin K.H."/>
            <person name="Bhonagiri V."/>
            <person name="Zhang X."/>
            <person name="Warren W."/>
            <person name="Mitreva M."/>
            <person name="Mardis E.R."/>
            <person name="Wilson R.K."/>
        </authorList>
    </citation>
    <scope>NUCLEOTIDE SEQUENCE [LARGE SCALE GENOMIC DNA]</scope>
    <source>
        <strain evidence="7 8">F0570</strain>
    </source>
</reference>
<evidence type="ECO:0000256" key="4">
    <source>
        <dbReference type="ARBA" id="ARBA00023136"/>
    </source>
</evidence>
<dbReference type="PATRIC" id="fig|1227271.3.peg.962"/>
<feature type="domain" description="Methylamine utilisation protein MauE" evidence="6">
    <location>
        <begin position="3"/>
        <end position="134"/>
    </location>
</feature>
<dbReference type="InterPro" id="IPR009908">
    <property type="entry name" value="Methylamine_util_MauE"/>
</dbReference>
<dbReference type="GO" id="GO:0030416">
    <property type="term" value="P:methylamine metabolic process"/>
    <property type="evidence" value="ECO:0007669"/>
    <property type="project" value="InterPro"/>
</dbReference>
<evidence type="ECO:0000256" key="2">
    <source>
        <dbReference type="ARBA" id="ARBA00022692"/>
    </source>
</evidence>
<feature type="transmembrane region" description="Helical" evidence="5">
    <location>
        <begin position="150"/>
        <end position="171"/>
    </location>
</feature>
<protein>
    <submittedName>
        <fullName evidence="7">DoxX family protein</fullName>
    </submittedName>
</protein>
<evidence type="ECO:0000313" key="8">
    <source>
        <dbReference type="Proteomes" id="UP000016630"/>
    </source>
</evidence>
<accession>A0A0E2LRB1</accession>
<feature type="transmembrane region" description="Helical" evidence="5">
    <location>
        <begin position="81"/>
        <end position="99"/>
    </location>
</feature>
<comment type="caution">
    <text evidence="7">The sequence shown here is derived from an EMBL/GenBank/DDBJ whole genome shotgun (WGS) entry which is preliminary data.</text>
</comment>
<feature type="transmembrane region" description="Helical" evidence="5">
    <location>
        <begin position="111"/>
        <end position="134"/>
    </location>
</feature>
<evidence type="ECO:0000313" key="7">
    <source>
        <dbReference type="EMBL" id="ERJ66528.1"/>
    </source>
</evidence>
<dbReference type="EMBL" id="AWUW01000076">
    <property type="protein sequence ID" value="ERJ66528.1"/>
    <property type="molecule type" value="Genomic_DNA"/>
</dbReference>
<dbReference type="Proteomes" id="UP000016630">
    <property type="component" value="Unassembled WGS sequence"/>
</dbReference>
<feature type="transmembrane region" description="Helical" evidence="5">
    <location>
        <begin position="49"/>
        <end position="74"/>
    </location>
</feature>
<evidence type="ECO:0000256" key="5">
    <source>
        <dbReference type="SAM" id="Phobius"/>
    </source>
</evidence>
<dbReference type="RefSeq" id="WP_013816368.1">
    <property type="nucleotide sequence ID" value="NZ_KI259166.1"/>
</dbReference>
<gene>
    <name evidence="7" type="ORF">HMPREF1555_01107</name>
</gene>
<dbReference type="GO" id="GO:0016020">
    <property type="term" value="C:membrane"/>
    <property type="evidence" value="ECO:0007669"/>
    <property type="project" value="UniProtKB-SubCell"/>
</dbReference>
<dbReference type="HOGENOM" id="CLU_041394_0_0_10"/>
<evidence type="ECO:0000256" key="1">
    <source>
        <dbReference type="ARBA" id="ARBA00004141"/>
    </source>
</evidence>
<organism evidence="7 8">
    <name type="scientific">Porphyromonas gingivalis F0570</name>
    <dbReference type="NCBI Taxonomy" id="1227271"/>
    <lineage>
        <taxon>Bacteria</taxon>
        <taxon>Pseudomonadati</taxon>
        <taxon>Bacteroidota</taxon>
        <taxon>Bacteroidia</taxon>
        <taxon>Bacteroidales</taxon>
        <taxon>Porphyromonadaceae</taxon>
        <taxon>Porphyromonas</taxon>
    </lineage>
</organism>
<keyword evidence="4 5" id="KW-0472">Membrane</keyword>
<evidence type="ECO:0000259" key="6">
    <source>
        <dbReference type="Pfam" id="PF07291"/>
    </source>
</evidence>
<dbReference type="Pfam" id="PF07291">
    <property type="entry name" value="MauE"/>
    <property type="match status" value="1"/>
</dbReference>
<keyword evidence="2 5" id="KW-0812">Transmembrane</keyword>
<comment type="subcellular location">
    <subcellularLocation>
        <location evidence="1">Membrane</location>
        <topology evidence="1">Multi-pass membrane protein</topology>
    </subcellularLocation>
</comment>
<name>A0A0E2LRB1_PORGN</name>
<dbReference type="NCBIfam" id="NF045576">
    <property type="entry name" value="BT_3928_fam"/>
    <property type="match status" value="1"/>
</dbReference>
<sequence length="430" mass="48600">MKRFLAELSRIILGLTFVVSGFLKAIDPQGGAIKISEYFTVFALPKSEGLSLILSILLCCSEFIVGAFLLMGIYRRMAARFIFLFMAVMTPLTLYLAIFNPVADCGCFGEAFLLTNWHTFFKNVVLFAAAAFLLKKPRRIQTLYSVNGRWLPAILAVSGIIIFTIANQIYLPMVDFRPFKVGKSLRELTQVPAGAPEDVYEYVFVYEKNGKRQEFDMDHLPDDSWTYVDRHEKLIKKGYTPPVTDFLLLRGGEDVTSEIVNKKGITLLLLSPDWENASDDKMDNISEMYDYAQEHAWDFYGVSASTSDDISTWRYNTGADYPMLFLDAVTVKTITRGNPSLVILRDGVIRGKVSDANFPGVGQAQAFFDRYIGNELYQPSYWGRLLVLALWVILLLFGCIRKVVFCIGSLRKGVETEQSETENNSKALKY</sequence>
<proteinExistence type="predicted"/>